<evidence type="ECO:0000256" key="3">
    <source>
        <dbReference type="ARBA" id="ARBA00022691"/>
    </source>
</evidence>
<dbReference type="AlphaFoldDB" id="A0A318EUE4"/>
<evidence type="ECO:0000259" key="4">
    <source>
        <dbReference type="Pfam" id="PF00891"/>
    </source>
</evidence>
<dbReference type="PANTHER" id="PTHR43712">
    <property type="entry name" value="PUTATIVE (AFU_ORTHOLOGUE AFUA_4G14580)-RELATED"/>
    <property type="match status" value="1"/>
</dbReference>
<dbReference type="EMBL" id="QICS01000001">
    <property type="protein sequence ID" value="PXV95872.1"/>
    <property type="molecule type" value="Genomic_DNA"/>
</dbReference>
<gene>
    <name evidence="6" type="ORF">C8E03_101503</name>
</gene>
<keyword evidence="2 6" id="KW-0808">Transferase</keyword>
<dbReference type="InterPro" id="IPR029063">
    <property type="entry name" value="SAM-dependent_MTases_sf"/>
</dbReference>
<dbReference type="Gene3D" id="3.40.50.150">
    <property type="entry name" value="Vaccinia Virus protein VP39"/>
    <property type="match status" value="1"/>
</dbReference>
<comment type="caution">
    <text evidence="6">The sequence shown here is derived from an EMBL/GenBank/DDBJ whole genome shotgun (WGS) entry which is preliminary data.</text>
</comment>
<dbReference type="GO" id="GO:0046983">
    <property type="term" value="F:protein dimerization activity"/>
    <property type="evidence" value="ECO:0007669"/>
    <property type="project" value="InterPro"/>
</dbReference>
<keyword evidence="1 6" id="KW-0489">Methyltransferase</keyword>
<sequence>MDKNLKNIQSLQAIVIQGVAGYAFSFAIKAAIEINLFNELISGSAKISKLAEKLEVNESSLARLIRVLMSAGLIYEKDDTFMVTEMGEVLQTDSKGSLEGLAKYFLNDLLISSMADLQYSIKTGKSSFEKNNGTSWYEYGKKNPDLLKTMDKGMNEFSKIGILQFVESYPFEKYQLIVDIAGGNGQIISAVLQYNKNAIGILFDQPATIERIEADKVSFGLDDRCQLVSGDMFKKIPEGGNLYLISKVLNDWEDNSVIKILKNIKAAMSKESRLLIVESLIDNNEKISPKEAYRDLLFLVCSDGGKVRSKVEFNKLIEESGFVVTNVRKAYGEFWSIECKLH</sequence>
<dbReference type="PIRSF" id="PIRSF005739">
    <property type="entry name" value="O-mtase"/>
    <property type="match status" value="1"/>
</dbReference>
<dbReference type="PANTHER" id="PTHR43712:SF2">
    <property type="entry name" value="O-METHYLTRANSFERASE CICE"/>
    <property type="match status" value="1"/>
</dbReference>
<dbReference type="Pfam" id="PF08100">
    <property type="entry name" value="Dimerisation"/>
    <property type="match status" value="1"/>
</dbReference>
<dbReference type="SUPFAM" id="SSF46785">
    <property type="entry name" value="Winged helix' DNA-binding domain"/>
    <property type="match status" value="1"/>
</dbReference>
<dbReference type="SUPFAM" id="SSF53335">
    <property type="entry name" value="S-adenosyl-L-methionine-dependent methyltransferases"/>
    <property type="match status" value="1"/>
</dbReference>
<dbReference type="Gene3D" id="1.10.287.1350">
    <property type="match status" value="1"/>
</dbReference>
<dbReference type="GO" id="GO:0032259">
    <property type="term" value="P:methylation"/>
    <property type="evidence" value="ECO:0007669"/>
    <property type="project" value="UniProtKB-KW"/>
</dbReference>
<evidence type="ECO:0000256" key="2">
    <source>
        <dbReference type="ARBA" id="ARBA00022679"/>
    </source>
</evidence>
<feature type="domain" description="O-methyltransferase C-terminal" evidence="4">
    <location>
        <begin position="116"/>
        <end position="322"/>
    </location>
</feature>
<dbReference type="GO" id="GO:0008171">
    <property type="term" value="F:O-methyltransferase activity"/>
    <property type="evidence" value="ECO:0007669"/>
    <property type="project" value="InterPro"/>
</dbReference>
<dbReference type="Proteomes" id="UP000247523">
    <property type="component" value="Unassembled WGS sequence"/>
</dbReference>
<dbReference type="Gene3D" id="1.10.10.10">
    <property type="entry name" value="Winged helix-like DNA-binding domain superfamily/Winged helix DNA-binding domain"/>
    <property type="match status" value="1"/>
</dbReference>
<dbReference type="PROSITE" id="PS51683">
    <property type="entry name" value="SAM_OMT_II"/>
    <property type="match status" value="1"/>
</dbReference>
<dbReference type="Pfam" id="PF00891">
    <property type="entry name" value="Methyltransf_2"/>
    <property type="match status" value="1"/>
</dbReference>
<dbReference type="InterPro" id="IPR016461">
    <property type="entry name" value="COMT-like"/>
</dbReference>
<evidence type="ECO:0000259" key="5">
    <source>
        <dbReference type="Pfam" id="PF08100"/>
    </source>
</evidence>
<evidence type="ECO:0000256" key="1">
    <source>
        <dbReference type="ARBA" id="ARBA00022603"/>
    </source>
</evidence>
<accession>A0A318EUE4</accession>
<dbReference type="InterPro" id="IPR012967">
    <property type="entry name" value="COMT_dimerisation"/>
</dbReference>
<dbReference type="InterPro" id="IPR001077">
    <property type="entry name" value="COMT_C"/>
</dbReference>
<organism evidence="6 7">
    <name type="scientific">Lachnotalea glycerini</name>
    <dbReference type="NCBI Taxonomy" id="1763509"/>
    <lineage>
        <taxon>Bacteria</taxon>
        <taxon>Bacillati</taxon>
        <taxon>Bacillota</taxon>
        <taxon>Clostridia</taxon>
        <taxon>Lachnospirales</taxon>
        <taxon>Lachnospiraceae</taxon>
        <taxon>Lachnotalea</taxon>
    </lineage>
</organism>
<feature type="domain" description="O-methyltransferase dimerisation" evidence="5">
    <location>
        <begin position="20"/>
        <end position="90"/>
    </location>
</feature>
<protein>
    <submittedName>
        <fullName evidence="6">O-methyltransferase</fullName>
    </submittedName>
</protein>
<dbReference type="InterPro" id="IPR036390">
    <property type="entry name" value="WH_DNA-bd_sf"/>
</dbReference>
<reference evidence="6 7" key="1">
    <citation type="submission" date="2018-05" db="EMBL/GenBank/DDBJ databases">
        <title>Genomic Encyclopedia of Type Strains, Phase IV (KMG-IV): sequencing the most valuable type-strain genomes for metagenomic binning, comparative biology and taxonomic classification.</title>
        <authorList>
            <person name="Goeker M."/>
        </authorList>
    </citation>
    <scope>NUCLEOTIDE SEQUENCE [LARGE SCALE GENOMIC DNA]</scope>
    <source>
        <strain evidence="6 7">DSM 28816</strain>
    </source>
</reference>
<evidence type="ECO:0000313" key="6">
    <source>
        <dbReference type="EMBL" id="PXV95872.1"/>
    </source>
</evidence>
<keyword evidence="3" id="KW-0949">S-adenosyl-L-methionine</keyword>
<evidence type="ECO:0000313" key="7">
    <source>
        <dbReference type="Proteomes" id="UP000247523"/>
    </source>
</evidence>
<dbReference type="RefSeq" id="WP_110290198.1">
    <property type="nucleotide sequence ID" value="NZ_QICS01000001.1"/>
</dbReference>
<dbReference type="InterPro" id="IPR036388">
    <property type="entry name" value="WH-like_DNA-bd_sf"/>
</dbReference>
<proteinExistence type="predicted"/>
<name>A0A318EUE4_9FIRM</name>